<feature type="transmembrane region" description="Helical" evidence="11">
    <location>
        <begin position="174"/>
        <end position="192"/>
    </location>
</feature>
<evidence type="ECO:0000256" key="1">
    <source>
        <dbReference type="ARBA" id="ARBA00004141"/>
    </source>
</evidence>
<keyword evidence="9" id="KW-0594">Phospholipid biosynthesis</keyword>
<organism evidence="12">
    <name type="scientific">marine metagenome</name>
    <dbReference type="NCBI Taxonomy" id="408172"/>
    <lineage>
        <taxon>unclassified sequences</taxon>
        <taxon>metagenomes</taxon>
        <taxon>ecological metagenomes</taxon>
    </lineage>
</organism>
<dbReference type="InterPro" id="IPR050324">
    <property type="entry name" value="CDP-alcohol_PTase-I"/>
</dbReference>
<evidence type="ECO:0000256" key="10">
    <source>
        <dbReference type="ARBA" id="ARBA00023264"/>
    </source>
</evidence>
<evidence type="ECO:0000256" key="5">
    <source>
        <dbReference type="ARBA" id="ARBA00022692"/>
    </source>
</evidence>
<evidence type="ECO:0000256" key="9">
    <source>
        <dbReference type="ARBA" id="ARBA00023209"/>
    </source>
</evidence>
<dbReference type="InterPro" id="IPR043130">
    <property type="entry name" value="CDP-OH_PTrfase_TM_dom"/>
</dbReference>
<keyword evidence="7" id="KW-0443">Lipid metabolism</keyword>
<sequence>MALTTKQKSVHLNIGGAMTEDQAEYSAAGLITPANLITIARIIASPILFIIILNAEDHGGTSWAAFILGGVFGVSDAVDGRLARATDSVTKAGAFLDPLADKVVVLGCMFSLLSIGRFHWLPVLIIVLRELWISGYRFWLARKSIVVPASELAKWKTFAQGATLMLAVMPTFEGIDWLIVLMLWLAVAMTLIT</sequence>
<reference evidence="12" key="1">
    <citation type="submission" date="2018-05" db="EMBL/GenBank/DDBJ databases">
        <authorList>
            <person name="Lanie J.A."/>
            <person name="Ng W.-L."/>
            <person name="Kazmierczak K.M."/>
            <person name="Andrzejewski T.M."/>
            <person name="Davidsen T.M."/>
            <person name="Wayne K.J."/>
            <person name="Tettelin H."/>
            <person name="Glass J.I."/>
            <person name="Rusch D."/>
            <person name="Podicherti R."/>
            <person name="Tsui H.-C.T."/>
            <person name="Winkler M.E."/>
        </authorList>
    </citation>
    <scope>NUCLEOTIDE SEQUENCE</scope>
</reference>
<evidence type="ECO:0000256" key="2">
    <source>
        <dbReference type="ARBA" id="ARBA00010441"/>
    </source>
</evidence>
<evidence type="ECO:0000313" key="12">
    <source>
        <dbReference type="EMBL" id="SVE12846.1"/>
    </source>
</evidence>
<comment type="subcellular location">
    <subcellularLocation>
        <location evidence="1">Membrane</location>
        <topology evidence="1">Multi-pass membrane protein</topology>
    </subcellularLocation>
</comment>
<evidence type="ECO:0000256" key="8">
    <source>
        <dbReference type="ARBA" id="ARBA00023136"/>
    </source>
</evidence>
<dbReference type="InterPro" id="IPR000462">
    <property type="entry name" value="CDP-OH_P_trans"/>
</dbReference>
<evidence type="ECO:0000256" key="11">
    <source>
        <dbReference type="SAM" id="Phobius"/>
    </source>
</evidence>
<dbReference type="PIRSF" id="PIRSF000847">
    <property type="entry name" value="Phos_ph_gly_syn"/>
    <property type="match status" value="1"/>
</dbReference>
<evidence type="ECO:0000256" key="6">
    <source>
        <dbReference type="ARBA" id="ARBA00022989"/>
    </source>
</evidence>
<dbReference type="GO" id="GO:0046474">
    <property type="term" value="P:glycerophospholipid biosynthetic process"/>
    <property type="evidence" value="ECO:0007669"/>
    <property type="project" value="TreeGrafter"/>
</dbReference>
<keyword evidence="4" id="KW-0808">Transferase</keyword>
<evidence type="ECO:0000256" key="4">
    <source>
        <dbReference type="ARBA" id="ARBA00022679"/>
    </source>
</evidence>
<dbReference type="InterPro" id="IPR048254">
    <property type="entry name" value="CDP_ALCOHOL_P_TRANSF_CS"/>
</dbReference>
<protein>
    <recommendedName>
        <fullName evidence="13">CDP-diacylglycerol--glycerol-3-phosphate 3-phosphatidyltransferase</fullName>
    </recommendedName>
</protein>
<feature type="non-terminal residue" evidence="12">
    <location>
        <position position="193"/>
    </location>
</feature>
<comment type="similarity">
    <text evidence="2">Belongs to the CDP-alcohol phosphatidyltransferase class-I family.</text>
</comment>
<keyword evidence="6 11" id="KW-1133">Transmembrane helix</keyword>
<feature type="transmembrane region" description="Helical" evidence="11">
    <location>
        <begin position="103"/>
        <end position="128"/>
    </location>
</feature>
<gene>
    <name evidence="12" type="ORF">METZ01_LOCUS465700</name>
</gene>
<dbReference type="Gene3D" id="1.20.120.1760">
    <property type="match status" value="1"/>
</dbReference>
<evidence type="ECO:0008006" key="13">
    <source>
        <dbReference type="Google" id="ProtNLM"/>
    </source>
</evidence>
<feature type="transmembrane region" description="Helical" evidence="11">
    <location>
        <begin position="36"/>
        <end position="55"/>
    </location>
</feature>
<accession>A0A383AY12</accession>
<dbReference type="AlphaFoldDB" id="A0A383AY12"/>
<keyword evidence="5 11" id="KW-0812">Transmembrane</keyword>
<dbReference type="EMBL" id="UINC01196016">
    <property type="protein sequence ID" value="SVE12846.1"/>
    <property type="molecule type" value="Genomic_DNA"/>
</dbReference>
<keyword evidence="8 11" id="KW-0472">Membrane</keyword>
<name>A0A383AY12_9ZZZZ</name>
<keyword evidence="3" id="KW-0444">Lipid biosynthesis</keyword>
<dbReference type="GO" id="GO:0016020">
    <property type="term" value="C:membrane"/>
    <property type="evidence" value="ECO:0007669"/>
    <property type="project" value="UniProtKB-SubCell"/>
</dbReference>
<dbReference type="GO" id="GO:0008444">
    <property type="term" value="F:CDP-diacylglycerol-glycerol-3-phosphate 3-phosphatidyltransferase activity"/>
    <property type="evidence" value="ECO:0007669"/>
    <property type="project" value="InterPro"/>
</dbReference>
<feature type="transmembrane region" description="Helical" evidence="11">
    <location>
        <begin position="61"/>
        <end position="82"/>
    </location>
</feature>
<evidence type="ECO:0000256" key="7">
    <source>
        <dbReference type="ARBA" id="ARBA00023098"/>
    </source>
</evidence>
<dbReference type="PROSITE" id="PS00379">
    <property type="entry name" value="CDP_ALCOHOL_P_TRANSF"/>
    <property type="match status" value="1"/>
</dbReference>
<dbReference type="PANTHER" id="PTHR14269">
    <property type="entry name" value="CDP-DIACYLGLYCEROL--GLYCEROL-3-PHOSPHATE 3-PHOSPHATIDYLTRANSFERASE-RELATED"/>
    <property type="match status" value="1"/>
</dbReference>
<keyword evidence="10" id="KW-1208">Phospholipid metabolism</keyword>
<dbReference type="Pfam" id="PF01066">
    <property type="entry name" value="CDP-OH_P_transf"/>
    <property type="match status" value="1"/>
</dbReference>
<evidence type="ECO:0000256" key="3">
    <source>
        <dbReference type="ARBA" id="ARBA00022516"/>
    </source>
</evidence>
<proteinExistence type="inferred from homology"/>
<dbReference type="PANTHER" id="PTHR14269:SF62">
    <property type="entry name" value="CDP-DIACYLGLYCEROL--GLYCEROL-3-PHOSPHATE 3-PHOSPHATIDYLTRANSFERASE 1, CHLOROPLASTIC"/>
    <property type="match status" value="1"/>
</dbReference>
<dbReference type="InterPro" id="IPR004570">
    <property type="entry name" value="Phosphatidylglycerol_P_synth"/>
</dbReference>